<dbReference type="SUPFAM" id="SSF49373">
    <property type="entry name" value="Invasin/intimin cell-adhesion fragments"/>
    <property type="match status" value="10"/>
</dbReference>
<feature type="domain" description="BIG2" evidence="1">
    <location>
        <begin position="714"/>
        <end position="791"/>
    </location>
</feature>
<dbReference type="Gene3D" id="2.60.40.1080">
    <property type="match status" value="12"/>
</dbReference>
<evidence type="ECO:0000313" key="3">
    <source>
        <dbReference type="Proteomes" id="UP000184386"/>
    </source>
</evidence>
<organism evidence="2 3">
    <name type="scientific">Anaerocolumna jejuensis DSM 15929</name>
    <dbReference type="NCBI Taxonomy" id="1121322"/>
    <lineage>
        <taxon>Bacteria</taxon>
        <taxon>Bacillati</taxon>
        <taxon>Bacillota</taxon>
        <taxon>Clostridia</taxon>
        <taxon>Lachnospirales</taxon>
        <taxon>Lachnospiraceae</taxon>
        <taxon>Anaerocolumna</taxon>
    </lineage>
</organism>
<sequence length="1284" mass="135786">MNKVFIKRWTAVICCLIIAMVTIFQPIDLQKVKAADSYYFMVNGNPKTSGSEVSLTQKDNNPIYLSGSDGVYIKNFDPSTIKWSVNSVNVSDSAHDESALGVITLNNIDNNTLSANIKVKGPGYATIRLFYKDNDGYAHNYSLNIKVEFGIKYTGFTNALITGSDFDKNIMVFNNVGETKDVEIKYSKINPEDLNLVGSFTSVSSSDPSVVVVQNGVAKAVGAGVATITITTNTASGDSKTTALTASFKAIVTPRINTAPPGGADGTDYSAFKYETDTIETKKSVTFYTNSKDASKIIWKFYRDTTTGPQLIANPAGIISYTASETDGTFTVNNAKSGKYIIMGFADNMYIPDKLDVAPGSVKVPYIKLHLNVNPDIPPFLVMNVNDTYDLGSLINPLDGVYTYYSDDTSIAGINSQGILTARKSGNATITITKDDGTKYVINLTVIDGISLNLTEANIYISGTLQLLPTVTNDSTEVKWYSVKDPTISYDDSINNGTSIATVSNNGLVTGAGEGTAYIVAAITTGGVTKKAVCKVTVGKTITQITIDPAALSLNMAESYILKAKFDPTISRNVPVKWISTDEKVVKITNSSSELVNITAQSQPGSALIIAVNTENYIIGSCKVTVKQQVSGITLSATNLSLMKSVGTYQLKATVTPSDATNTGVSWKSTNPSVATVNDSGLITLLSSGSTSIIVTSLDNPNVSAVCNLAVGVPITAIKLDDTKKIMYTGDTAKLSYTITPTNATNTDVTWSTSDASVASVDAKGNIKAQSAGTTVIILRTADGLYMSSCTIIVKEKATGLAFDVTSLELYIGKTYTIKVTPTPATATDYTLTWSSLDATIASVDSTGTITAKAAGRTMITATTSTGSVLYCTVTVKAEATGLQLNYTEKTVVIGDYFDLKATIKPSSAASEESIVWVSSKTSVATVSANGRVKGKKGGTAVITCKTTDGKFTTFCTVTVVERVTSVTLNKSSYKLGLGRTYALVAKVKTNAANNPKIKWTTSNSRIVTVDQKGHITGRRVGTVTVTAAATDGSGEKAKVRVRVVRSVSYISLNRTSVTTVAGRSFKLKATVKPKSASFKTVNWKSSDETIALVDASGKVTALKAGNVTVKASAKDNSGKYAISYVIVQPRVPANSVTILNQNLTMVVGETAVLQKAINPSTSTDSASWATDNKTVATVTTSGKLTANRPGIANVSVMTESGKTATTKVTVVGLNATNLVLEQYTDYTLTVLGITSGVTWDIVDSNIAVVNNGVISTRRVGSTTIIATVNGRRLTCSLKVTKIK</sequence>
<protein>
    <submittedName>
        <fullName evidence="2">Uncharacterized conserved protein YjdB, contains Ig-like domain</fullName>
    </submittedName>
</protein>
<feature type="domain" description="BIG2" evidence="1">
    <location>
        <begin position="446"/>
        <end position="535"/>
    </location>
</feature>
<feature type="domain" description="BIG2" evidence="1">
    <location>
        <begin position="1047"/>
        <end position="1124"/>
    </location>
</feature>
<feature type="domain" description="BIG2" evidence="1">
    <location>
        <begin position="629"/>
        <end position="707"/>
    </location>
</feature>
<dbReference type="Proteomes" id="UP000184386">
    <property type="component" value="Unassembled WGS sequence"/>
</dbReference>
<dbReference type="EMBL" id="FRAC01000007">
    <property type="protein sequence ID" value="SHJ83814.1"/>
    <property type="molecule type" value="Genomic_DNA"/>
</dbReference>
<dbReference type="PANTHER" id="PTHR23019">
    <property type="entry name" value="NUCLEAR PORE MEMBRANE GLYCOPROTEIN GP210-RELATED"/>
    <property type="match status" value="1"/>
</dbReference>
<keyword evidence="3" id="KW-1185">Reference proteome</keyword>
<dbReference type="InterPro" id="IPR003343">
    <property type="entry name" value="Big_2"/>
</dbReference>
<feature type="domain" description="BIG2" evidence="1">
    <location>
        <begin position="963"/>
        <end position="1040"/>
    </location>
</feature>
<feature type="domain" description="BIG2" evidence="1">
    <location>
        <begin position="541"/>
        <end position="623"/>
    </location>
</feature>
<reference evidence="2 3" key="1">
    <citation type="submission" date="2016-11" db="EMBL/GenBank/DDBJ databases">
        <authorList>
            <person name="Jaros S."/>
            <person name="Januszkiewicz K."/>
            <person name="Wedrychowicz H."/>
        </authorList>
    </citation>
    <scope>NUCLEOTIDE SEQUENCE [LARGE SCALE GENOMIC DNA]</scope>
    <source>
        <strain evidence="2 3">DSM 15929</strain>
    </source>
</reference>
<dbReference type="STRING" id="1121322.SAMN02745136_01050"/>
<dbReference type="PANTHER" id="PTHR23019:SF0">
    <property type="entry name" value="NUCLEAR PORE MEMBRANE GLYCOPROTEIN 210"/>
    <property type="match status" value="1"/>
</dbReference>
<name>A0A1M6MK99_9FIRM</name>
<proteinExistence type="predicted"/>
<dbReference type="InterPro" id="IPR008964">
    <property type="entry name" value="Invasin/intimin_cell_adhesion"/>
</dbReference>
<dbReference type="RefSeq" id="WP_073273585.1">
    <property type="nucleotide sequence ID" value="NZ_FRAC01000007.1"/>
</dbReference>
<feature type="domain" description="BIG2" evidence="1">
    <location>
        <begin position="797"/>
        <end position="873"/>
    </location>
</feature>
<feature type="domain" description="BIG2" evidence="1">
    <location>
        <begin position="371"/>
        <end position="444"/>
    </location>
</feature>
<feature type="domain" description="BIG2" evidence="1">
    <location>
        <begin position="160"/>
        <end position="242"/>
    </location>
</feature>
<evidence type="ECO:0000313" key="2">
    <source>
        <dbReference type="EMBL" id="SHJ83814.1"/>
    </source>
</evidence>
<gene>
    <name evidence="2" type="ORF">SAMN02745136_01050</name>
</gene>
<dbReference type="InterPro" id="IPR045197">
    <property type="entry name" value="NUP210-like"/>
</dbReference>
<evidence type="ECO:0000259" key="1">
    <source>
        <dbReference type="SMART" id="SM00635"/>
    </source>
</evidence>
<accession>A0A1M6MK99</accession>
<feature type="domain" description="BIG2" evidence="1">
    <location>
        <begin position="1133"/>
        <end position="1207"/>
    </location>
</feature>
<dbReference type="SMART" id="SM00635">
    <property type="entry name" value="BID_2"/>
    <property type="match status" value="12"/>
</dbReference>
<feature type="domain" description="BIG2" evidence="1">
    <location>
        <begin position="1208"/>
        <end position="1279"/>
    </location>
</feature>
<feature type="domain" description="BIG2" evidence="1">
    <location>
        <begin position="879"/>
        <end position="957"/>
    </location>
</feature>
<dbReference type="Pfam" id="PF02368">
    <property type="entry name" value="Big_2"/>
    <property type="match status" value="8"/>
</dbReference>